<dbReference type="Proteomes" id="UP000249616">
    <property type="component" value="Chromosome"/>
</dbReference>
<reference evidence="3 4" key="1">
    <citation type="journal article" date="2019" name="Int. J. Syst. Evol. Microbiol.">
        <title>Streptomyces cadmiisoli sp. nov., a novel actinomycete isolated from cadmium-contaminated soil.</title>
        <authorList>
            <person name="Li K."/>
            <person name="Tang X."/>
            <person name="Zhao J."/>
            <person name="Guo Y."/>
            <person name="Tang Y."/>
            <person name="Gao J."/>
        </authorList>
    </citation>
    <scope>NUCLEOTIDE SEQUENCE [LARGE SCALE GENOMIC DNA]</scope>
    <source>
        <strain evidence="3 4">ZFG47</strain>
    </source>
</reference>
<name>A0A2Z4IY57_9ACTN</name>
<evidence type="ECO:0000256" key="1">
    <source>
        <dbReference type="ARBA" id="ARBA00006547"/>
    </source>
</evidence>
<dbReference type="GeneID" id="32595393"/>
<dbReference type="KEGG" id="scad:DN051_13580"/>
<keyword evidence="3" id="KW-0808">Transferase</keyword>
<accession>A0A2Z4IY57</accession>
<sequence length="269" mass="31001">MLDKKTVAAYLDRISARHPRRLDAETLRHLHERHVLSVPFDNLDYHRGAEICMDERAVDKVVHEHRGGLCGEINTAFWFLLRSLGYDVTLHQGRVHIGDGVTTPPYHHILMTVAVDGQRWIADIGFGKSSRQPLRLGTEDAQPDPHGEFHVRRLDRRSVEVLRNGTPQYVLHEEPVELIDFRQTMWWYRTSPDSPFLQNLVCSLPLENGWVSLRDDVLTVTTGDERRTEKLADDAAVLAAYDKWFGIRLEERPVPSPHLNNSLRFSFDT</sequence>
<dbReference type="PANTHER" id="PTHR11786">
    <property type="entry name" value="N-HYDROXYARYLAMINE O-ACETYLTRANSFERASE"/>
    <property type="match status" value="1"/>
</dbReference>
<dbReference type="EMBL" id="CP030073">
    <property type="protein sequence ID" value="AWW37558.1"/>
    <property type="molecule type" value="Genomic_DNA"/>
</dbReference>
<proteinExistence type="inferred from homology"/>
<organism evidence="3 4">
    <name type="scientific">Streptomyces cadmiisoli</name>
    <dbReference type="NCBI Taxonomy" id="2184053"/>
    <lineage>
        <taxon>Bacteria</taxon>
        <taxon>Bacillati</taxon>
        <taxon>Actinomycetota</taxon>
        <taxon>Actinomycetes</taxon>
        <taxon>Kitasatosporales</taxon>
        <taxon>Streptomycetaceae</taxon>
        <taxon>Streptomyces</taxon>
        <taxon>Streptomyces aurantiacus group</taxon>
    </lineage>
</organism>
<gene>
    <name evidence="3" type="ORF">DN051_13580</name>
</gene>
<dbReference type="Gene3D" id="2.40.128.150">
    <property type="entry name" value="Cysteine proteinases"/>
    <property type="match status" value="1"/>
</dbReference>
<dbReference type="PRINTS" id="PR01543">
    <property type="entry name" value="ANATRNSFRASE"/>
</dbReference>
<dbReference type="RefSeq" id="WP_053757248.1">
    <property type="nucleotide sequence ID" value="NZ_CBDRHE010000010.1"/>
</dbReference>
<evidence type="ECO:0000256" key="2">
    <source>
        <dbReference type="RuleBase" id="RU003452"/>
    </source>
</evidence>
<dbReference type="InterPro" id="IPR038765">
    <property type="entry name" value="Papain-like_cys_pep_sf"/>
</dbReference>
<dbReference type="Gene3D" id="3.30.2140.10">
    <property type="entry name" value="Arylamine N-acetyltransferase"/>
    <property type="match status" value="1"/>
</dbReference>
<dbReference type="PANTHER" id="PTHR11786:SF0">
    <property type="entry name" value="ARYLAMINE N-ACETYLTRANSFERASE 4-RELATED"/>
    <property type="match status" value="1"/>
</dbReference>
<evidence type="ECO:0000313" key="3">
    <source>
        <dbReference type="EMBL" id="AWW37558.1"/>
    </source>
</evidence>
<protein>
    <submittedName>
        <fullName evidence="3">Acetyltransferase</fullName>
    </submittedName>
</protein>
<evidence type="ECO:0000313" key="4">
    <source>
        <dbReference type="Proteomes" id="UP000249616"/>
    </source>
</evidence>
<comment type="similarity">
    <text evidence="1 2">Belongs to the arylamine N-acetyltransferase family.</text>
</comment>
<dbReference type="Pfam" id="PF00797">
    <property type="entry name" value="Acetyltransf_2"/>
    <property type="match status" value="1"/>
</dbReference>
<dbReference type="SUPFAM" id="SSF54001">
    <property type="entry name" value="Cysteine proteinases"/>
    <property type="match status" value="1"/>
</dbReference>
<dbReference type="GO" id="GO:0016407">
    <property type="term" value="F:acetyltransferase activity"/>
    <property type="evidence" value="ECO:0007669"/>
    <property type="project" value="InterPro"/>
</dbReference>
<dbReference type="AlphaFoldDB" id="A0A2Z4IY57"/>
<keyword evidence="4" id="KW-1185">Reference proteome</keyword>
<dbReference type="InterPro" id="IPR001447">
    <property type="entry name" value="Arylamine_N-AcTrfase"/>
</dbReference>